<reference evidence="11 12" key="1">
    <citation type="submission" date="2018-02" db="EMBL/GenBank/DDBJ databases">
        <title>Draft genome sequence of Streptococcus oricebi CCUG 70868T type strain.</title>
        <authorList>
            <person name="Mendez V."/>
            <person name="Salva-Serra F."/>
            <person name="Jaen-Luchoro D."/>
            <person name="Gonzales-Siles L."/>
            <person name="Karlsson R."/>
            <person name="Engstrom-Jakobsson H."/>
            <person name="Busquets A."/>
            <person name="Gomila M."/>
            <person name="Pineiro-Iglesias B."/>
            <person name="Bennasar-Figueras A."/>
            <person name="Seeger M."/>
            <person name="Moore E."/>
        </authorList>
    </citation>
    <scope>NUCLEOTIDE SEQUENCE [LARGE SCALE GENOMIC DNA]</scope>
    <source>
        <strain evidence="11 12">CCUG 70868</strain>
    </source>
</reference>
<evidence type="ECO:0000256" key="4">
    <source>
        <dbReference type="ARBA" id="ARBA00022989"/>
    </source>
</evidence>
<dbReference type="Proteomes" id="UP001519296">
    <property type="component" value="Unassembled WGS sequence"/>
</dbReference>
<keyword evidence="5 10" id="KW-0472">Membrane</keyword>
<keyword evidence="10" id="KW-0813">Transport</keyword>
<name>A0ABS5B1Q4_9STRE</name>
<dbReference type="EMBL" id="PRDG01000001">
    <property type="protein sequence ID" value="MBP2622436.1"/>
    <property type="molecule type" value="Genomic_DNA"/>
</dbReference>
<comment type="caution">
    <text evidence="11">The sequence shown here is derived from an EMBL/GenBank/DDBJ whole genome shotgun (WGS) entry which is preliminary data.</text>
</comment>
<comment type="function">
    <text evidence="9 10">Fluoride-specific ion channel. Important for reducing fluoride concentration in the cell, thus reducing its toxicity.</text>
</comment>
<dbReference type="PANTHER" id="PTHR28259:SF1">
    <property type="entry name" value="FLUORIDE EXPORT PROTEIN 1-RELATED"/>
    <property type="match status" value="1"/>
</dbReference>
<feature type="transmembrane region" description="Helical" evidence="10">
    <location>
        <begin position="97"/>
        <end position="118"/>
    </location>
</feature>
<evidence type="ECO:0000256" key="7">
    <source>
        <dbReference type="ARBA" id="ARBA00035120"/>
    </source>
</evidence>
<comment type="similarity">
    <text evidence="7 10">Belongs to the fluoride channel Fluc/FEX (TC 1.A.43) family.</text>
</comment>
<dbReference type="InterPro" id="IPR003691">
    <property type="entry name" value="FluC"/>
</dbReference>
<feature type="transmembrane region" description="Helical" evidence="10">
    <location>
        <begin position="35"/>
        <end position="53"/>
    </location>
</feature>
<dbReference type="HAMAP" id="MF_00454">
    <property type="entry name" value="FluC"/>
    <property type="match status" value="1"/>
</dbReference>
<feature type="transmembrane region" description="Helical" evidence="10">
    <location>
        <begin position="65"/>
        <end position="85"/>
    </location>
</feature>
<evidence type="ECO:0000256" key="10">
    <source>
        <dbReference type="HAMAP-Rule" id="MF_00454"/>
    </source>
</evidence>
<keyword evidence="10" id="KW-0915">Sodium</keyword>
<gene>
    <name evidence="10" type="primary">fluC</name>
    <name evidence="10" type="synonym">crcB</name>
    <name evidence="11" type="ORF">C4K46_00620</name>
</gene>
<evidence type="ECO:0000256" key="1">
    <source>
        <dbReference type="ARBA" id="ARBA00004651"/>
    </source>
</evidence>
<dbReference type="PANTHER" id="PTHR28259">
    <property type="entry name" value="FLUORIDE EXPORT PROTEIN 1-RELATED"/>
    <property type="match status" value="1"/>
</dbReference>
<evidence type="ECO:0000313" key="12">
    <source>
        <dbReference type="Proteomes" id="UP001519296"/>
    </source>
</evidence>
<dbReference type="NCBIfam" id="NF010817">
    <property type="entry name" value="PRK14221.1"/>
    <property type="match status" value="1"/>
</dbReference>
<feature type="binding site" evidence="10">
    <location>
        <position position="79"/>
    </location>
    <ligand>
        <name>Na(+)</name>
        <dbReference type="ChEBI" id="CHEBI:29101"/>
        <note>structural</note>
    </ligand>
</feature>
<evidence type="ECO:0000256" key="8">
    <source>
        <dbReference type="ARBA" id="ARBA00035585"/>
    </source>
</evidence>
<organism evidence="11 12">
    <name type="scientific">Streptococcus oricebi</name>
    <dbReference type="NCBI Taxonomy" id="1547447"/>
    <lineage>
        <taxon>Bacteria</taxon>
        <taxon>Bacillati</taxon>
        <taxon>Bacillota</taxon>
        <taxon>Bacilli</taxon>
        <taxon>Lactobacillales</taxon>
        <taxon>Streptococcaceae</taxon>
        <taxon>Streptococcus</taxon>
    </lineage>
</organism>
<comment type="subcellular location">
    <subcellularLocation>
        <location evidence="1 10">Cell membrane</location>
        <topology evidence="1 10">Multi-pass membrane protein</topology>
    </subcellularLocation>
</comment>
<keyword evidence="4 10" id="KW-1133">Transmembrane helix</keyword>
<feature type="binding site" evidence="10">
    <location>
        <position position="76"/>
    </location>
    <ligand>
        <name>Na(+)</name>
        <dbReference type="ChEBI" id="CHEBI:29101"/>
        <note>structural</note>
    </ligand>
</feature>
<keyword evidence="2 10" id="KW-1003">Cell membrane</keyword>
<comment type="catalytic activity">
    <reaction evidence="8">
        <text>fluoride(in) = fluoride(out)</text>
        <dbReference type="Rhea" id="RHEA:76159"/>
        <dbReference type="ChEBI" id="CHEBI:17051"/>
    </reaction>
    <physiologicalReaction direction="left-to-right" evidence="8">
        <dbReference type="Rhea" id="RHEA:76160"/>
    </physiologicalReaction>
</comment>
<evidence type="ECO:0000313" key="11">
    <source>
        <dbReference type="EMBL" id="MBP2622436.1"/>
    </source>
</evidence>
<dbReference type="RefSeq" id="WP_209626336.1">
    <property type="nucleotide sequence ID" value="NZ_PRDG01000001.1"/>
</dbReference>
<keyword evidence="3 10" id="KW-0812">Transmembrane</keyword>
<protein>
    <recommendedName>
        <fullName evidence="10">Fluoride-specific ion channel FluC</fullName>
    </recommendedName>
</protein>
<evidence type="ECO:0000256" key="5">
    <source>
        <dbReference type="ARBA" id="ARBA00023136"/>
    </source>
</evidence>
<keyword evidence="10" id="KW-0479">Metal-binding</keyword>
<evidence type="ECO:0000256" key="9">
    <source>
        <dbReference type="ARBA" id="ARBA00049940"/>
    </source>
</evidence>
<proteinExistence type="inferred from homology"/>
<sequence length="124" mass="13804">MKEVKRQLAIFLAALPAAWLRYHLALYFSDLSVFPWATLLVNLAGTALLLFLVQDYLKKKAFNQHLVLALGVGFCGGLTTFSGFLLDLLQLLERAAYIQLSLYTALMLGGSFLLLLLARKRGQV</sequence>
<keyword evidence="10" id="KW-0406">Ion transport</keyword>
<evidence type="ECO:0000256" key="6">
    <source>
        <dbReference type="ARBA" id="ARBA00023303"/>
    </source>
</evidence>
<evidence type="ECO:0000256" key="2">
    <source>
        <dbReference type="ARBA" id="ARBA00022475"/>
    </source>
</evidence>
<keyword evidence="12" id="KW-1185">Reference proteome</keyword>
<dbReference type="Pfam" id="PF02537">
    <property type="entry name" value="CRCB"/>
    <property type="match status" value="1"/>
</dbReference>
<keyword evidence="6 10" id="KW-0407">Ion channel</keyword>
<comment type="activity regulation">
    <text evidence="10">Na(+) is not transported, but it plays an essential structural role and its presence is essential for fluoride channel function.</text>
</comment>
<accession>A0ABS5B1Q4</accession>
<evidence type="ECO:0000256" key="3">
    <source>
        <dbReference type="ARBA" id="ARBA00022692"/>
    </source>
</evidence>